<dbReference type="Proteomes" id="UP000256661">
    <property type="component" value="Unassembled WGS sequence"/>
</dbReference>
<dbReference type="PANTHER" id="PTHR32097:SF4">
    <property type="entry name" value="GENERAL STRESS PROTEIN 16U"/>
    <property type="match status" value="1"/>
</dbReference>
<evidence type="ECO:0000313" key="4">
    <source>
        <dbReference type="EMBL" id="REE96370.1"/>
    </source>
</evidence>
<dbReference type="AlphaFoldDB" id="A0A3D9SPJ6"/>
<evidence type="ECO:0000259" key="3">
    <source>
        <dbReference type="Pfam" id="PF02342"/>
    </source>
</evidence>
<reference evidence="4 5" key="1">
    <citation type="submission" date="2018-08" db="EMBL/GenBank/DDBJ databases">
        <title>Sequencing the genomes of 1000 actinobacteria strains.</title>
        <authorList>
            <person name="Klenk H.-P."/>
        </authorList>
    </citation>
    <scope>NUCLEOTIDE SEQUENCE [LARGE SCALE GENOMIC DNA]</scope>
    <source>
        <strain evidence="4 5">DSM 43927</strain>
    </source>
</reference>
<sequence length="609" mass="60738">MAELPRGANAPLSEHRVAATVSCAVPVDVSALTVGADLRARSDADLVFFNAPEGFGVRWSQAGGGQRIELDLDAVPADAQAVLIVVSLTGPVSFGAVPAPRLQLTAENGGALASFTVTDLGPEKAILGLEVYRRGDAWKVRALGQGYAGGLAELLVAHGIEVDDPGEPITPPPPPPEVGAPTLPTIPNAPSGTGIPSGAGGTGFPSGTGGAGLPGGSSGAGVPGGAFGASGAGGTGGASGTGGAGVPGGAGMPSGAASGGPGGAAGQSGSEVGYVERCWLVWEDASRSLAAFRSSTEHALNLRNDEIAGRAPRGRHQELMAAATDRLNGDAAQLIGELSAAEAQVTAEVAAFDGPGWLTWEPRTDIADGVLLGGLSVEELPGLRVPLVLRVPWRRGVWISRGALPGDSAAYAWSLITRFLAAVPPGLVGLEVIDASGLSGAGWLNGFDPAAVHGLLGGGVATGPAAGQRLRGLLDLVDLRGVGGDETEVPAGLAPGPPVRLTVVMDAGAALDGEDAHHLLRLVEDGPLVGVPVMLVETDTPANESVRSLRVRQACNNLPSASGEIADSWVGTDWTLTPDVLPDAGDGGRAPSLFAHVLGAHARAIASFG</sequence>
<proteinExistence type="inferred from homology"/>
<protein>
    <submittedName>
        <fullName evidence="4">Stress response protein SCP2</fullName>
    </submittedName>
</protein>
<feature type="domain" description="TerD" evidence="3">
    <location>
        <begin position="24"/>
        <end position="155"/>
    </location>
</feature>
<dbReference type="Gene3D" id="2.60.60.30">
    <property type="entry name" value="sav2460 like domains"/>
    <property type="match status" value="1"/>
</dbReference>
<feature type="compositionally biased region" description="Low complexity" evidence="2">
    <location>
        <begin position="179"/>
        <end position="194"/>
    </location>
</feature>
<dbReference type="PANTHER" id="PTHR32097">
    <property type="entry name" value="CAMP-BINDING PROTEIN 1-RELATED"/>
    <property type="match status" value="1"/>
</dbReference>
<evidence type="ECO:0000313" key="5">
    <source>
        <dbReference type="Proteomes" id="UP000256661"/>
    </source>
</evidence>
<organism evidence="4 5">
    <name type="scientific">Thermomonospora umbrina</name>
    <dbReference type="NCBI Taxonomy" id="111806"/>
    <lineage>
        <taxon>Bacteria</taxon>
        <taxon>Bacillati</taxon>
        <taxon>Actinomycetota</taxon>
        <taxon>Actinomycetes</taxon>
        <taxon>Streptosporangiales</taxon>
        <taxon>Thermomonosporaceae</taxon>
        <taxon>Thermomonospora</taxon>
    </lineage>
</organism>
<accession>A0A3D9SPJ6</accession>
<feature type="compositionally biased region" description="Pro residues" evidence="2">
    <location>
        <begin position="168"/>
        <end position="178"/>
    </location>
</feature>
<evidence type="ECO:0000256" key="2">
    <source>
        <dbReference type="SAM" id="MobiDB-lite"/>
    </source>
</evidence>
<feature type="region of interest" description="Disordered" evidence="2">
    <location>
        <begin position="162"/>
        <end position="217"/>
    </location>
</feature>
<dbReference type="EMBL" id="QTTT01000001">
    <property type="protein sequence ID" value="REE96370.1"/>
    <property type="molecule type" value="Genomic_DNA"/>
</dbReference>
<gene>
    <name evidence="4" type="ORF">DFJ69_1800</name>
</gene>
<dbReference type="CDD" id="cd06974">
    <property type="entry name" value="TerD_like"/>
    <property type="match status" value="1"/>
</dbReference>
<dbReference type="InterPro" id="IPR003325">
    <property type="entry name" value="TerD"/>
</dbReference>
<dbReference type="OrthoDB" id="4495998at2"/>
<comment type="caution">
    <text evidence="4">The sequence shown here is derived from an EMBL/GenBank/DDBJ whole genome shotgun (WGS) entry which is preliminary data.</text>
</comment>
<keyword evidence="5" id="KW-1185">Reference proteome</keyword>
<dbReference type="InterPro" id="IPR051324">
    <property type="entry name" value="Stress/Tellurium_Resist"/>
</dbReference>
<comment type="similarity">
    <text evidence="1">Belongs to the CAPAB/TerDEXZ family.</text>
</comment>
<dbReference type="Pfam" id="PF02342">
    <property type="entry name" value="TerD"/>
    <property type="match status" value="1"/>
</dbReference>
<feature type="compositionally biased region" description="Gly residues" evidence="2">
    <location>
        <begin position="195"/>
        <end position="217"/>
    </location>
</feature>
<name>A0A3D9SPJ6_9ACTN</name>
<evidence type="ECO:0000256" key="1">
    <source>
        <dbReference type="ARBA" id="ARBA00008775"/>
    </source>
</evidence>